<keyword evidence="3" id="KW-0804">Transcription</keyword>
<reference evidence="5 6" key="1">
    <citation type="submission" date="2016-05" db="EMBL/GenBank/DDBJ databases">
        <title>Genomic Taxonomy of the Vibrionaceae.</title>
        <authorList>
            <person name="Gomez-Gil B."/>
            <person name="Enciso-Ibarra J."/>
        </authorList>
    </citation>
    <scope>NUCLEOTIDE SEQUENCE [LARGE SCALE GENOMIC DNA]</scope>
    <source>
        <strain evidence="5 6">CAIM 1920</strain>
    </source>
</reference>
<evidence type="ECO:0000259" key="4">
    <source>
        <dbReference type="PROSITE" id="PS50943"/>
    </source>
</evidence>
<proteinExistence type="predicted"/>
<keyword evidence="6" id="KW-1185">Reference proteome</keyword>
<dbReference type="OrthoDB" id="8613261at2"/>
<evidence type="ECO:0000313" key="5">
    <source>
        <dbReference type="EMBL" id="ODA34061.1"/>
    </source>
</evidence>
<dbReference type="SUPFAM" id="SSF47413">
    <property type="entry name" value="lambda repressor-like DNA-binding domains"/>
    <property type="match status" value="1"/>
</dbReference>
<dbReference type="InterPro" id="IPR015927">
    <property type="entry name" value="Peptidase_S24_S26A/B/C"/>
</dbReference>
<keyword evidence="2" id="KW-0238">DNA-binding</keyword>
<organism evidence="5 6">
    <name type="scientific">Veronia pacifica</name>
    <dbReference type="NCBI Taxonomy" id="1080227"/>
    <lineage>
        <taxon>Bacteria</taxon>
        <taxon>Pseudomonadati</taxon>
        <taxon>Pseudomonadota</taxon>
        <taxon>Gammaproteobacteria</taxon>
        <taxon>Vibrionales</taxon>
        <taxon>Vibrionaceae</taxon>
        <taxon>Veronia</taxon>
    </lineage>
</organism>
<dbReference type="SMART" id="SM00530">
    <property type="entry name" value="HTH_XRE"/>
    <property type="match status" value="1"/>
</dbReference>
<evidence type="ECO:0000256" key="1">
    <source>
        <dbReference type="ARBA" id="ARBA00023015"/>
    </source>
</evidence>
<dbReference type="Pfam" id="PF01381">
    <property type="entry name" value="HTH_3"/>
    <property type="match status" value="1"/>
</dbReference>
<keyword evidence="1" id="KW-0805">Transcription regulation</keyword>
<comment type="caution">
    <text evidence="5">The sequence shown here is derived from an EMBL/GenBank/DDBJ whole genome shotgun (WGS) entry which is preliminary data.</text>
</comment>
<accession>A0A1C3ELF7</accession>
<dbReference type="AlphaFoldDB" id="A0A1C3ELF7"/>
<dbReference type="GO" id="GO:0003677">
    <property type="term" value="F:DNA binding"/>
    <property type="evidence" value="ECO:0007669"/>
    <property type="project" value="UniProtKB-KW"/>
</dbReference>
<dbReference type="Gene3D" id="2.10.109.10">
    <property type="entry name" value="Umud Fragment, subunit A"/>
    <property type="match status" value="1"/>
</dbReference>
<dbReference type="CDD" id="cd00093">
    <property type="entry name" value="HTH_XRE"/>
    <property type="match status" value="1"/>
</dbReference>
<protein>
    <submittedName>
        <fullName evidence="5">XRE family transcriptional regulator</fullName>
    </submittedName>
</protein>
<name>A0A1C3ELF7_9GAMM</name>
<sequence>MSKLAQKIKLRMSELGINQQELAELVGLSQVSVHKLVSGKTGSTTKIFEIAKALQCDPSWLVGDEDVPVEINHTKSAAESNANWSGGIETWDDSTPLRDDEVEIPFLNEVELSAGNGAVCSKEYEGPKLRFSKATLRRGNIQQENVVCVNISGNSMEPVMPNRATVGVDTGEKYVVDGDIYAIDHDGLLRIKILQNLPGGGLRLRSFNSDEYPDENYDAESRKLIRIIGRIFWYSVLTFK</sequence>
<dbReference type="PANTHER" id="PTHR40661">
    <property type="match status" value="1"/>
</dbReference>
<evidence type="ECO:0000313" key="6">
    <source>
        <dbReference type="Proteomes" id="UP000094936"/>
    </source>
</evidence>
<dbReference type="InterPro" id="IPR010982">
    <property type="entry name" value="Lambda_DNA-bd_dom_sf"/>
</dbReference>
<evidence type="ECO:0000256" key="3">
    <source>
        <dbReference type="ARBA" id="ARBA00023163"/>
    </source>
</evidence>
<dbReference type="InterPro" id="IPR039418">
    <property type="entry name" value="LexA-like"/>
</dbReference>
<dbReference type="CDD" id="cd06529">
    <property type="entry name" value="S24_LexA-like"/>
    <property type="match status" value="1"/>
</dbReference>
<feature type="domain" description="HTH cro/C1-type" evidence="4">
    <location>
        <begin position="8"/>
        <end position="61"/>
    </location>
</feature>
<gene>
    <name evidence="5" type="ORF">A8L45_08020</name>
</gene>
<dbReference type="PANTHER" id="PTHR40661:SF2">
    <property type="entry name" value="HTH-TYPE TRANSCRIPTIONAL REGULATOR PRTR"/>
    <property type="match status" value="1"/>
</dbReference>
<dbReference type="RefSeq" id="WP_068901174.1">
    <property type="nucleotide sequence ID" value="NZ_JBHUIF010000013.1"/>
</dbReference>
<dbReference type="InterPro" id="IPR036286">
    <property type="entry name" value="LexA/Signal_pep-like_sf"/>
</dbReference>
<dbReference type="Proteomes" id="UP000094936">
    <property type="component" value="Unassembled WGS sequence"/>
</dbReference>
<dbReference type="SUPFAM" id="SSF51306">
    <property type="entry name" value="LexA/Signal peptidase"/>
    <property type="match status" value="1"/>
</dbReference>
<dbReference type="PROSITE" id="PS50943">
    <property type="entry name" value="HTH_CROC1"/>
    <property type="match status" value="1"/>
</dbReference>
<evidence type="ECO:0000256" key="2">
    <source>
        <dbReference type="ARBA" id="ARBA00023125"/>
    </source>
</evidence>
<dbReference type="InterPro" id="IPR001387">
    <property type="entry name" value="Cro/C1-type_HTH"/>
</dbReference>
<dbReference type="Gene3D" id="1.10.260.40">
    <property type="entry name" value="lambda repressor-like DNA-binding domains"/>
    <property type="match status" value="1"/>
</dbReference>
<dbReference type="Pfam" id="PF00717">
    <property type="entry name" value="Peptidase_S24"/>
    <property type="match status" value="1"/>
</dbReference>
<dbReference type="EMBL" id="LYBM01000011">
    <property type="protein sequence ID" value="ODA34061.1"/>
    <property type="molecule type" value="Genomic_DNA"/>
</dbReference>
<dbReference type="STRING" id="1080227.A8L45_08020"/>